<organism evidence="2 3">
    <name type="scientific">Penicillium cinerascens</name>
    <dbReference type="NCBI Taxonomy" id="70096"/>
    <lineage>
        <taxon>Eukaryota</taxon>
        <taxon>Fungi</taxon>
        <taxon>Dikarya</taxon>
        <taxon>Ascomycota</taxon>
        <taxon>Pezizomycotina</taxon>
        <taxon>Eurotiomycetes</taxon>
        <taxon>Eurotiomycetidae</taxon>
        <taxon>Eurotiales</taxon>
        <taxon>Aspergillaceae</taxon>
        <taxon>Penicillium</taxon>
    </lineage>
</organism>
<dbReference type="AlphaFoldDB" id="A0A9W9M5U0"/>
<feature type="compositionally biased region" description="Basic and acidic residues" evidence="1">
    <location>
        <begin position="116"/>
        <end position="127"/>
    </location>
</feature>
<feature type="compositionally biased region" description="Basic residues" evidence="1">
    <location>
        <begin position="105"/>
        <end position="115"/>
    </location>
</feature>
<dbReference type="RefSeq" id="XP_058303300.1">
    <property type="nucleotide sequence ID" value="XM_058456401.1"/>
</dbReference>
<accession>A0A9W9M5U0</accession>
<feature type="region of interest" description="Disordered" evidence="1">
    <location>
        <begin position="99"/>
        <end position="163"/>
    </location>
</feature>
<keyword evidence="3" id="KW-1185">Reference proteome</keyword>
<protein>
    <recommendedName>
        <fullName evidence="4">G domain-containing protein</fullName>
    </recommendedName>
</protein>
<sequence length="650" mass="72332">MSPCSRGAIVRALRLDVLRVPARAYSRQLAHTNHPRLCSTTALSLVRSLSVGQQPANAHRAFSTTRFRQSEAPIQNLTDVLPICCPGCGAFSQTIEPEEPGYYSKSRKSRRKLVASKKDATERHNAESGDVAVSGIHDGPVEDHAHSIEESTAPKPIQDGALPDDVIDPEIPSIESRKQITHVCDRCHDLIHHNKAISAPKPSILSIREYLNESPYKDNCVYHIVDAADFPMSLVPHIHQALSLQEQRSRNRRATTEKYYGGKKLPTLNFIITRSDLLAATKEQVDSKMEYVRSVLRTSLGKAGKDVRLGNVHMISAHRGWWTKQVKEEIYGRGGGIWVVGKANVGKSSFIEACYPKSSKSMENMAEWIQQQREENQVQNQGQGSMLDLLEPDGLLPPAPREDAFPVLPVVSSLPGTTVSPIRIPFGRGKGEVIDLPGMERGHLEDFVRDDHKRDLIMIKRVKPDRCTIKPGQSLLLGGGLVRITPVDPEHTVLAACFVPIETHITKTDKAIEMQTEQRPYPGKVLMTEGTGSSITSAGKFDLEWDVTASNLPDLVAKAVKDKKIPIPPLPYRVMAADILIEGCGWIEVSVQVRAKRNSETESPSYPQIEVFTPNGKHIGSRPPIECWNFIAEKRKADKRKRPRLRHRYS</sequence>
<evidence type="ECO:0000313" key="3">
    <source>
        <dbReference type="Proteomes" id="UP001150904"/>
    </source>
</evidence>
<feature type="compositionally biased region" description="Basic and acidic residues" evidence="1">
    <location>
        <begin position="139"/>
        <end position="149"/>
    </location>
</feature>
<gene>
    <name evidence="2" type="ORF">N7498_009345</name>
</gene>
<dbReference type="PANTHER" id="PTHR46434:SF1">
    <property type="entry name" value="GENETIC INTERACTOR OF PROHIBITINS 3, MITOCHONDRIAL"/>
    <property type="match status" value="1"/>
</dbReference>
<dbReference type="OrthoDB" id="1696305at2759"/>
<proteinExistence type="predicted"/>
<dbReference type="InterPro" id="IPR050896">
    <property type="entry name" value="Mito_lipid_metab_GTPase"/>
</dbReference>
<dbReference type="GeneID" id="83183702"/>
<evidence type="ECO:0008006" key="4">
    <source>
        <dbReference type="Google" id="ProtNLM"/>
    </source>
</evidence>
<dbReference type="Proteomes" id="UP001150904">
    <property type="component" value="Unassembled WGS sequence"/>
</dbReference>
<reference evidence="2" key="2">
    <citation type="journal article" date="2023" name="IMA Fungus">
        <title>Comparative genomic study of the Penicillium genus elucidates a diverse pangenome and 15 lateral gene transfer events.</title>
        <authorList>
            <person name="Petersen C."/>
            <person name="Sorensen T."/>
            <person name="Nielsen M.R."/>
            <person name="Sondergaard T.E."/>
            <person name="Sorensen J.L."/>
            <person name="Fitzpatrick D.A."/>
            <person name="Frisvad J.C."/>
            <person name="Nielsen K.L."/>
        </authorList>
    </citation>
    <scope>NUCLEOTIDE SEQUENCE</scope>
    <source>
        <strain evidence="2">IBT 15544</strain>
    </source>
</reference>
<dbReference type="GO" id="GO:0005739">
    <property type="term" value="C:mitochondrion"/>
    <property type="evidence" value="ECO:0007669"/>
    <property type="project" value="TreeGrafter"/>
</dbReference>
<name>A0A9W9M5U0_9EURO</name>
<dbReference type="Gene3D" id="3.40.50.300">
    <property type="entry name" value="P-loop containing nucleotide triphosphate hydrolases"/>
    <property type="match status" value="1"/>
</dbReference>
<dbReference type="InterPro" id="IPR027417">
    <property type="entry name" value="P-loop_NTPase"/>
</dbReference>
<evidence type="ECO:0000313" key="2">
    <source>
        <dbReference type="EMBL" id="KAJ5190360.1"/>
    </source>
</evidence>
<evidence type="ECO:0000256" key="1">
    <source>
        <dbReference type="SAM" id="MobiDB-lite"/>
    </source>
</evidence>
<dbReference type="EMBL" id="JAPQKR010000016">
    <property type="protein sequence ID" value="KAJ5190360.1"/>
    <property type="molecule type" value="Genomic_DNA"/>
</dbReference>
<dbReference type="SUPFAM" id="SSF52540">
    <property type="entry name" value="P-loop containing nucleoside triphosphate hydrolases"/>
    <property type="match status" value="1"/>
</dbReference>
<dbReference type="PANTHER" id="PTHR46434">
    <property type="entry name" value="GENETIC INTERACTOR OF PROHIBITINS 3, MITOCHONDRIAL"/>
    <property type="match status" value="1"/>
</dbReference>
<reference evidence="2" key="1">
    <citation type="submission" date="2022-12" db="EMBL/GenBank/DDBJ databases">
        <authorList>
            <person name="Petersen C."/>
        </authorList>
    </citation>
    <scope>NUCLEOTIDE SEQUENCE</scope>
    <source>
        <strain evidence="2">IBT 15544</strain>
    </source>
</reference>
<comment type="caution">
    <text evidence="2">The sequence shown here is derived from an EMBL/GenBank/DDBJ whole genome shotgun (WGS) entry which is preliminary data.</text>
</comment>